<dbReference type="SUPFAM" id="SSF47384">
    <property type="entry name" value="Homodimeric domain of signal transducing histidine kinase"/>
    <property type="match status" value="1"/>
</dbReference>
<keyword evidence="14" id="KW-1185">Reference proteome</keyword>
<dbReference type="Gene3D" id="3.30.565.10">
    <property type="entry name" value="Histidine kinase-like ATPase, C-terminal domain"/>
    <property type="match status" value="1"/>
</dbReference>
<keyword evidence="11" id="KW-0472">Membrane</keyword>
<dbReference type="Proteomes" id="UP001651880">
    <property type="component" value="Unassembled WGS sequence"/>
</dbReference>
<evidence type="ECO:0000256" key="11">
    <source>
        <dbReference type="SAM" id="Phobius"/>
    </source>
</evidence>
<dbReference type="Gene3D" id="1.10.287.130">
    <property type="match status" value="1"/>
</dbReference>
<sequence length="464" mass="52209">MSQFFDKIVIDKREMAIGICLVLLGIVMPSFLHVGNMGIYTDLKQALGMGEKLYVILAASKLVLLNGIRSFPHYLGAFFIGEAVSLYRGGKEIRFMKTIMVCGVIPIVYVIIERIYHIRYDFGIPAILVITLLVILEKIDFNMVNIGKKSLMVAMTVMAFQWLDVMPSLSGLAFGRGETSNDIKNAALLLDGEFFLQSTALLFFFLLFFNDILLCKLILDENNLRLMSEENHRSQQALMESNMRAMENRTYMELRHLVHDLKSPLTSMQGLVGVIKLSSKDERQMTYLTKIEASVERMSSMISEILYESRKSPITTYDMITEILSQISSSEYVNLVECSNSAPKLCINVNKIRFSRTIINLLENAYYSIELDKGKIVLNVQEEIKKDALYASIKVKDNGMGISPEKMKNIWDSGYSTRGSLGLGLGFVRKVIEDNNGSVEIESIEGSGTMVTICIPAEYPDAEI</sequence>
<dbReference type="SUPFAM" id="SSF55874">
    <property type="entry name" value="ATPase domain of HSP90 chaperone/DNA topoisomerase II/histidine kinase"/>
    <property type="match status" value="1"/>
</dbReference>
<gene>
    <name evidence="13" type="ORF">LJD61_17760</name>
</gene>
<evidence type="ECO:0000256" key="6">
    <source>
        <dbReference type="ARBA" id="ARBA00022679"/>
    </source>
</evidence>
<evidence type="ECO:0000256" key="10">
    <source>
        <dbReference type="ARBA" id="ARBA00023012"/>
    </source>
</evidence>
<keyword evidence="7" id="KW-0547">Nucleotide-binding</keyword>
<dbReference type="SMART" id="SM00388">
    <property type="entry name" value="HisKA"/>
    <property type="match status" value="1"/>
</dbReference>
<feature type="transmembrane region" description="Helical" evidence="11">
    <location>
        <begin position="46"/>
        <end position="65"/>
    </location>
</feature>
<evidence type="ECO:0000256" key="3">
    <source>
        <dbReference type="ARBA" id="ARBA00012438"/>
    </source>
</evidence>
<dbReference type="GO" id="GO:0016301">
    <property type="term" value="F:kinase activity"/>
    <property type="evidence" value="ECO:0007669"/>
    <property type="project" value="UniProtKB-KW"/>
</dbReference>
<evidence type="ECO:0000256" key="7">
    <source>
        <dbReference type="ARBA" id="ARBA00022741"/>
    </source>
</evidence>
<feature type="transmembrane region" description="Helical" evidence="11">
    <location>
        <begin position="99"/>
        <end position="116"/>
    </location>
</feature>
<comment type="caution">
    <text evidence="13">The sequence shown here is derived from an EMBL/GenBank/DDBJ whole genome shotgun (WGS) entry which is preliminary data.</text>
</comment>
<dbReference type="InterPro" id="IPR004358">
    <property type="entry name" value="Sig_transdc_His_kin-like_C"/>
</dbReference>
<feature type="transmembrane region" description="Helical" evidence="11">
    <location>
        <begin position="122"/>
        <end position="139"/>
    </location>
</feature>
<evidence type="ECO:0000259" key="12">
    <source>
        <dbReference type="PROSITE" id="PS50109"/>
    </source>
</evidence>
<dbReference type="SMART" id="SM00387">
    <property type="entry name" value="HATPase_c"/>
    <property type="match status" value="1"/>
</dbReference>
<keyword evidence="8 13" id="KW-0418">Kinase</keyword>
<feature type="transmembrane region" description="Helical" evidence="11">
    <location>
        <begin position="15"/>
        <end position="34"/>
    </location>
</feature>
<dbReference type="Pfam" id="PF02518">
    <property type="entry name" value="HATPase_c"/>
    <property type="match status" value="1"/>
</dbReference>
<evidence type="ECO:0000256" key="4">
    <source>
        <dbReference type="ARBA" id="ARBA00022475"/>
    </source>
</evidence>
<dbReference type="PANTHER" id="PTHR44936">
    <property type="entry name" value="SENSOR PROTEIN CREC"/>
    <property type="match status" value="1"/>
</dbReference>
<keyword evidence="11" id="KW-1133">Transmembrane helix</keyword>
<protein>
    <recommendedName>
        <fullName evidence="3">histidine kinase</fullName>
        <ecNumber evidence="3">2.7.13.3</ecNumber>
    </recommendedName>
</protein>
<evidence type="ECO:0000256" key="1">
    <source>
        <dbReference type="ARBA" id="ARBA00000085"/>
    </source>
</evidence>
<evidence type="ECO:0000256" key="5">
    <source>
        <dbReference type="ARBA" id="ARBA00022553"/>
    </source>
</evidence>
<evidence type="ECO:0000313" key="13">
    <source>
        <dbReference type="EMBL" id="MCQ1531371.1"/>
    </source>
</evidence>
<proteinExistence type="predicted"/>
<feature type="domain" description="Histidine kinase" evidence="12">
    <location>
        <begin position="256"/>
        <end position="459"/>
    </location>
</feature>
<evidence type="ECO:0000256" key="2">
    <source>
        <dbReference type="ARBA" id="ARBA00004651"/>
    </source>
</evidence>
<dbReference type="EMBL" id="JAJEKE010000021">
    <property type="protein sequence ID" value="MCQ1531371.1"/>
    <property type="molecule type" value="Genomic_DNA"/>
</dbReference>
<dbReference type="CDD" id="cd00082">
    <property type="entry name" value="HisKA"/>
    <property type="match status" value="1"/>
</dbReference>
<dbReference type="InterPro" id="IPR003661">
    <property type="entry name" value="HisK_dim/P_dom"/>
</dbReference>
<evidence type="ECO:0000256" key="9">
    <source>
        <dbReference type="ARBA" id="ARBA00022840"/>
    </source>
</evidence>
<keyword evidence="6" id="KW-0808">Transferase</keyword>
<dbReference type="InterPro" id="IPR005467">
    <property type="entry name" value="His_kinase_dom"/>
</dbReference>
<name>A0ABT1NJK0_9FIRM</name>
<dbReference type="PRINTS" id="PR00344">
    <property type="entry name" value="BCTRLSENSOR"/>
</dbReference>
<dbReference type="InterPro" id="IPR003594">
    <property type="entry name" value="HATPase_dom"/>
</dbReference>
<dbReference type="InterPro" id="IPR036097">
    <property type="entry name" value="HisK_dim/P_sf"/>
</dbReference>
<evidence type="ECO:0000313" key="14">
    <source>
        <dbReference type="Proteomes" id="UP001651880"/>
    </source>
</evidence>
<comment type="catalytic activity">
    <reaction evidence="1">
        <text>ATP + protein L-histidine = ADP + protein N-phospho-L-histidine.</text>
        <dbReference type="EC" id="2.7.13.3"/>
    </reaction>
</comment>
<comment type="subcellular location">
    <subcellularLocation>
        <location evidence="2">Cell membrane</location>
        <topology evidence="2">Multi-pass membrane protein</topology>
    </subcellularLocation>
</comment>
<keyword evidence="10" id="KW-0902">Two-component regulatory system</keyword>
<keyword evidence="9" id="KW-0067">ATP-binding</keyword>
<keyword evidence="11" id="KW-0812">Transmembrane</keyword>
<feature type="transmembrane region" description="Helical" evidence="11">
    <location>
        <begin position="151"/>
        <end position="174"/>
    </location>
</feature>
<feature type="transmembrane region" description="Helical" evidence="11">
    <location>
        <begin position="194"/>
        <end position="219"/>
    </location>
</feature>
<organism evidence="13 14">
    <name type="scientific">Lutispora saccharofermentans</name>
    <dbReference type="NCBI Taxonomy" id="3024236"/>
    <lineage>
        <taxon>Bacteria</taxon>
        <taxon>Bacillati</taxon>
        <taxon>Bacillota</taxon>
        <taxon>Clostridia</taxon>
        <taxon>Lutisporales</taxon>
        <taxon>Lutisporaceae</taxon>
        <taxon>Lutispora</taxon>
    </lineage>
</organism>
<dbReference type="Pfam" id="PF00512">
    <property type="entry name" value="HisKA"/>
    <property type="match status" value="1"/>
</dbReference>
<dbReference type="RefSeq" id="WP_255228901.1">
    <property type="nucleotide sequence ID" value="NZ_JAJEKE010000021.1"/>
</dbReference>
<reference evidence="13 14" key="1">
    <citation type="submission" date="2021-10" db="EMBL/GenBank/DDBJ databases">
        <title>Lutispora strain m25 sp. nov., a thermophilic, non-spore-forming bacterium isolated from a lab-scale methanogenic bioreactor digesting anaerobic sludge.</title>
        <authorList>
            <person name="El Houari A."/>
            <person name="Mcdonald J."/>
        </authorList>
    </citation>
    <scope>NUCLEOTIDE SEQUENCE [LARGE SCALE GENOMIC DNA]</scope>
    <source>
        <strain evidence="14">m25</strain>
    </source>
</reference>
<dbReference type="EC" id="2.7.13.3" evidence="3"/>
<dbReference type="InterPro" id="IPR036890">
    <property type="entry name" value="HATPase_C_sf"/>
</dbReference>
<keyword evidence="5" id="KW-0597">Phosphoprotein</keyword>
<accession>A0ABT1NJK0</accession>
<dbReference type="PROSITE" id="PS50109">
    <property type="entry name" value="HIS_KIN"/>
    <property type="match status" value="1"/>
</dbReference>
<evidence type="ECO:0000256" key="8">
    <source>
        <dbReference type="ARBA" id="ARBA00022777"/>
    </source>
</evidence>
<dbReference type="PANTHER" id="PTHR44936:SF10">
    <property type="entry name" value="SENSOR PROTEIN RSTB"/>
    <property type="match status" value="1"/>
</dbReference>
<dbReference type="InterPro" id="IPR050980">
    <property type="entry name" value="2C_sensor_his_kinase"/>
</dbReference>
<keyword evidence="4" id="KW-1003">Cell membrane</keyword>